<keyword evidence="2" id="KW-1185">Reference proteome</keyword>
<dbReference type="RefSeq" id="WP_183509941.1">
    <property type="nucleotide sequence ID" value="NZ_BAABGK010000038.1"/>
</dbReference>
<proteinExistence type="predicted"/>
<evidence type="ECO:0000313" key="1">
    <source>
        <dbReference type="EMBL" id="MBB2994576.1"/>
    </source>
</evidence>
<sequence>MGTVFGDEGMTAVVIDLIVHHGGLLQFSGESCQVKSALVEWAGCTEACFLALKLPTST</sequence>
<comment type="caution">
    <text evidence="1">The sequence shown here is derived from an EMBL/GenBank/DDBJ whole genome shotgun (WGS) entry which is preliminary data.</text>
</comment>
<accession>A0A839QKM0</accession>
<name>A0A839QKM0_9MICC</name>
<evidence type="ECO:0000313" key="2">
    <source>
        <dbReference type="Proteomes" id="UP000523000"/>
    </source>
</evidence>
<organism evidence="1 2">
    <name type="scientific">Paeniglutamicibacter cryotolerans</name>
    <dbReference type="NCBI Taxonomy" id="670079"/>
    <lineage>
        <taxon>Bacteria</taxon>
        <taxon>Bacillati</taxon>
        <taxon>Actinomycetota</taxon>
        <taxon>Actinomycetes</taxon>
        <taxon>Micrococcales</taxon>
        <taxon>Micrococcaceae</taxon>
        <taxon>Paeniglutamicibacter</taxon>
    </lineage>
</organism>
<dbReference type="AlphaFoldDB" id="A0A839QKM0"/>
<dbReference type="EMBL" id="JACHVS010000001">
    <property type="protein sequence ID" value="MBB2994576.1"/>
    <property type="molecule type" value="Genomic_DNA"/>
</dbReference>
<dbReference type="Proteomes" id="UP000523000">
    <property type="component" value="Unassembled WGS sequence"/>
</dbReference>
<gene>
    <name evidence="1" type="ORF">E9229_000767</name>
</gene>
<reference evidence="1 2" key="1">
    <citation type="submission" date="2020-08" db="EMBL/GenBank/DDBJ databases">
        <title>Sequencing the genomes of 1000 actinobacteria strains.</title>
        <authorList>
            <person name="Klenk H.-P."/>
        </authorList>
    </citation>
    <scope>NUCLEOTIDE SEQUENCE [LARGE SCALE GENOMIC DNA]</scope>
    <source>
        <strain evidence="1 2">DSM 22826</strain>
    </source>
</reference>
<protein>
    <submittedName>
        <fullName evidence="1">Uncharacterized protein</fullName>
    </submittedName>
</protein>